<dbReference type="RefSeq" id="WP_306983096.1">
    <property type="nucleotide sequence ID" value="NZ_JAUSUA010000003.1"/>
</dbReference>
<organism evidence="2 3">
    <name type="scientific">Alkalicoccobacillus murimartini</name>
    <dbReference type="NCBI Taxonomy" id="171685"/>
    <lineage>
        <taxon>Bacteria</taxon>
        <taxon>Bacillati</taxon>
        <taxon>Bacillota</taxon>
        <taxon>Bacilli</taxon>
        <taxon>Bacillales</taxon>
        <taxon>Bacillaceae</taxon>
        <taxon>Alkalicoccobacillus</taxon>
    </lineage>
</organism>
<keyword evidence="1" id="KW-0732">Signal</keyword>
<comment type="caution">
    <text evidence="2">The sequence shown here is derived from an EMBL/GenBank/DDBJ whole genome shotgun (WGS) entry which is preliminary data.</text>
</comment>
<evidence type="ECO:0000256" key="1">
    <source>
        <dbReference type="SAM" id="SignalP"/>
    </source>
</evidence>
<reference evidence="2 3" key="1">
    <citation type="submission" date="2023-07" db="EMBL/GenBank/DDBJ databases">
        <title>Genomic Encyclopedia of Type Strains, Phase IV (KMG-IV): sequencing the most valuable type-strain genomes for metagenomic binning, comparative biology and taxonomic classification.</title>
        <authorList>
            <person name="Goeker M."/>
        </authorList>
    </citation>
    <scope>NUCLEOTIDE SEQUENCE [LARGE SCALE GENOMIC DNA]</scope>
    <source>
        <strain evidence="2 3">DSM 19154</strain>
    </source>
</reference>
<dbReference type="EMBL" id="JAUSUA010000003">
    <property type="protein sequence ID" value="MDQ0207643.1"/>
    <property type="molecule type" value="Genomic_DNA"/>
</dbReference>
<proteinExistence type="predicted"/>
<dbReference type="Proteomes" id="UP001225034">
    <property type="component" value="Unassembled WGS sequence"/>
</dbReference>
<keyword evidence="3" id="KW-1185">Reference proteome</keyword>
<evidence type="ECO:0000313" key="3">
    <source>
        <dbReference type="Proteomes" id="UP001225034"/>
    </source>
</evidence>
<accession>A0ABT9YJ65</accession>
<name>A0ABT9YJ65_9BACI</name>
<gene>
    <name evidence="2" type="ORF">J2S05_002444</name>
</gene>
<sequence>MKKTRSKVMSTVAGAAILGMTIAIPNYGAVGNVAKAEEPVQQELTDEEKGQALEQHVEAQAQPPNVNIDIDPVAIFDSISETIKTADNRGGFVKAARETVSFHTDYSLNVMVLNLSNDYDESSYSGVHYFDTFTYDGAIYGVWAFEEGTFVNNGDGGYDNWAFYGWFDRDGGTVEFRLP</sequence>
<feature type="signal peptide" evidence="1">
    <location>
        <begin position="1"/>
        <end position="28"/>
    </location>
</feature>
<evidence type="ECO:0000313" key="2">
    <source>
        <dbReference type="EMBL" id="MDQ0207643.1"/>
    </source>
</evidence>
<evidence type="ECO:0008006" key="4">
    <source>
        <dbReference type="Google" id="ProtNLM"/>
    </source>
</evidence>
<protein>
    <recommendedName>
        <fullName evidence="4">Stress protein</fullName>
    </recommendedName>
</protein>
<feature type="chain" id="PRO_5046509904" description="Stress protein" evidence="1">
    <location>
        <begin position="29"/>
        <end position="179"/>
    </location>
</feature>